<evidence type="ECO:0000313" key="5">
    <source>
        <dbReference type="Proteomes" id="UP000031666"/>
    </source>
</evidence>
<dbReference type="CDD" id="cd03789">
    <property type="entry name" value="GT9_LPS_heptosyltransferase"/>
    <property type="match status" value="1"/>
</dbReference>
<name>A0A0B8QC83_9VIBR</name>
<dbReference type="GO" id="GO:0005829">
    <property type="term" value="C:cytosol"/>
    <property type="evidence" value="ECO:0007669"/>
    <property type="project" value="TreeGrafter"/>
</dbReference>
<proteinExistence type="inferred from homology"/>
<dbReference type="InterPro" id="IPR002201">
    <property type="entry name" value="Glyco_trans_9"/>
</dbReference>
<dbReference type="Pfam" id="PF01075">
    <property type="entry name" value="Glyco_transf_9"/>
    <property type="match status" value="1"/>
</dbReference>
<comment type="similarity">
    <text evidence="3">Belongs to the glycosyltransferase 9 family.</text>
</comment>
<gene>
    <name evidence="4" type="ORF">JCM19241_1735</name>
</gene>
<sequence>MVQAIQAHYPETEITWICGKIEAQLIGDLPNIRVVVFDKKLGFKGMRQVWKTLSTTKFDALLDMQVALRASVLSLGIKAKYKIGFSQNRTKEGQRWFTNKHLPNTQAFHVLDNFAEFARFIDVPFELPSWNIPLSESDHEFAKSVIQNQKTLVISPAASKDSRNWLIERYASIADYAVERGLQVILCGSPAPREKELAQRIEEAANSELINLVGKTSLKQLTAVVKYASVVLAPDSGPAHLATTQSTPVVGLYAHSDPRRTGPYNSLELVANAYDEHVQAQTGTSLDKLDWGTRAKGDNLMASIQVEQVCQLLDKALEKTQ</sequence>
<dbReference type="EMBL" id="BBSC01000008">
    <property type="protein sequence ID" value="GAM77265.1"/>
    <property type="molecule type" value="Genomic_DNA"/>
</dbReference>
<evidence type="ECO:0000256" key="1">
    <source>
        <dbReference type="ARBA" id="ARBA00022676"/>
    </source>
</evidence>
<evidence type="ECO:0000256" key="3">
    <source>
        <dbReference type="ARBA" id="ARBA00043995"/>
    </source>
</evidence>
<keyword evidence="1" id="KW-0328">Glycosyltransferase</keyword>
<keyword evidence="2 4" id="KW-0808">Transferase</keyword>
<dbReference type="SUPFAM" id="SSF53756">
    <property type="entry name" value="UDP-Glycosyltransferase/glycogen phosphorylase"/>
    <property type="match status" value="1"/>
</dbReference>
<dbReference type="Gene3D" id="3.40.50.2000">
    <property type="entry name" value="Glycogen Phosphorylase B"/>
    <property type="match status" value="2"/>
</dbReference>
<dbReference type="FunFam" id="3.40.50.2000:FF:000023">
    <property type="entry name" value="ADP-heptose--LPS heptosyltransferase II"/>
    <property type="match status" value="1"/>
</dbReference>
<dbReference type="InterPro" id="IPR051199">
    <property type="entry name" value="LPS_LOS_Heptosyltrfase"/>
</dbReference>
<dbReference type="GO" id="GO:0008713">
    <property type="term" value="F:ADP-heptose-lipopolysaccharide heptosyltransferase activity"/>
    <property type="evidence" value="ECO:0007669"/>
    <property type="project" value="TreeGrafter"/>
</dbReference>
<dbReference type="GO" id="GO:0009244">
    <property type="term" value="P:lipopolysaccharide core region biosynthetic process"/>
    <property type="evidence" value="ECO:0007669"/>
    <property type="project" value="TreeGrafter"/>
</dbReference>
<dbReference type="AlphaFoldDB" id="A0A0B8QC83"/>
<evidence type="ECO:0000256" key="2">
    <source>
        <dbReference type="ARBA" id="ARBA00022679"/>
    </source>
</evidence>
<dbReference type="PANTHER" id="PTHR30160">
    <property type="entry name" value="TETRAACYLDISACCHARIDE 4'-KINASE-RELATED"/>
    <property type="match status" value="1"/>
</dbReference>
<organism evidence="4 5">
    <name type="scientific">Vibrio ishigakensis</name>
    <dbReference type="NCBI Taxonomy" id="1481914"/>
    <lineage>
        <taxon>Bacteria</taxon>
        <taxon>Pseudomonadati</taxon>
        <taxon>Pseudomonadota</taxon>
        <taxon>Gammaproteobacteria</taxon>
        <taxon>Vibrionales</taxon>
        <taxon>Vibrionaceae</taxon>
        <taxon>Vibrio</taxon>
    </lineage>
</organism>
<dbReference type="Proteomes" id="UP000031666">
    <property type="component" value="Unassembled WGS sequence"/>
</dbReference>
<comment type="caution">
    <text evidence="4">The sequence shown here is derived from an EMBL/GenBank/DDBJ whole genome shotgun (WGS) entry which is preliminary data.</text>
</comment>
<dbReference type="STRING" id="1481914.JCM19241_1735"/>
<accession>A0A0B8QC83</accession>
<dbReference type="PANTHER" id="PTHR30160:SF21">
    <property type="entry name" value="LIPOPOLYSACCHARIDE CORE HEPTOSYLTRANSFERASE OPSX"/>
    <property type="match status" value="1"/>
</dbReference>
<reference evidence="4 5" key="1">
    <citation type="submission" date="2015-01" db="EMBL/GenBank/DDBJ databases">
        <title>Vibrio sp. C94 JCM 19241 whole genome shotgun sequence.</title>
        <authorList>
            <person name="Sawabe T."/>
            <person name="Meirelles P."/>
            <person name="Feng G."/>
            <person name="Sayaka M."/>
            <person name="Hattori M."/>
            <person name="Ohkuma M."/>
        </authorList>
    </citation>
    <scope>NUCLEOTIDE SEQUENCE [LARGE SCALE GENOMIC DNA]</scope>
    <source>
        <strain evidence="5">JCM 19241</strain>
    </source>
</reference>
<evidence type="ECO:0000313" key="4">
    <source>
        <dbReference type="EMBL" id="GAM77265.1"/>
    </source>
</evidence>
<reference evidence="4 5" key="2">
    <citation type="submission" date="2015-01" db="EMBL/GenBank/DDBJ databases">
        <authorList>
            <consortium name="NBRP consortium"/>
            <person name="Sawabe T."/>
            <person name="Meirelles P."/>
            <person name="Feng G."/>
            <person name="Sayaka M."/>
            <person name="Hattori M."/>
            <person name="Ohkuma M."/>
        </authorList>
    </citation>
    <scope>NUCLEOTIDE SEQUENCE [LARGE SCALE GENOMIC DNA]</scope>
    <source>
        <strain evidence="5">JCM 19241</strain>
    </source>
</reference>
<protein>
    <submittedName>
        <fullName evidence="4">ADP-heptose-lipooligosaccharide heptosyltransferase II</fullName>
    </submittedName>
</protein>